<keyword evidence="3" id="KW-1185">Reference proteome</keyword>
<evidence type="ECO:0000256" key="1">
    <source>
        <dbReference type="SAM" id="MobiDB-lite"/>
    </source>
</evidence>
<dbReference type="AlphaFoldDB" id="A0A6B0RRB0"/>
<proteinExistence type="predicted"/>
<organism evidence="2 3">
    <name type="scientific">Bos mutus</name>
    <name type="common">wild yak</name>
    <dbReference type="NCBI Taxonomy" id="72004"/>
    <lineage>
        <taxon>Eukaryota</taxon>
        <taxon>Metazoa</taxon>
        <taxon>Chordata</taxon>
        <taxon>Craniata</taxon>
        <taxon>Vertebrata</taxon>
        <taxon>Euteleostomi</taxon>
        <taxon>Mammalia</taxon>
        <taxon>Eutheria</taxon>
        <taxon>Laurasiatheria</taxon>
        <taxon>Artiodactyla</taxon>
        <taxon>Ruminantia</taxon>
        <taxon>Pecora</taxon>
        <taxon>Bovidae</taxon>
        <taxon>Bovinae</taxon>
        <taxon>Bos</taxon>
    </lineage>
</organism>
<evidence type="ECO:0000313" key="2">
    <source>
        <dbReference type="EMBL" id="MXQ90466.1"/>
    </source>
</evidence>
<dbReference type="Proteomes" id="UP000322234">
    <property type="component" value="Unassembled WGS sequence"/>
</dbReference>
<feature type="region of interest" description="Disordered" evidence="1">
    <location>
        <begin position="83"/>
        <end position="103"/>
    </location>
</feature>
<gene>
    <name evidence="2" type="ORF">E5288_WYG016006</name>
</gene>
<name>A0A6B0RRB0_9CETA</name>
<accession>A0A6B0RRB0</accession>
<reference evidence="2" key="1">
    <citation type="submission" date="2019-10" db="EMBL/GenBank/DDBJ databases">
        <title>The sequence and de novo assembly of the wild yak genome.</title>
        <authorList>
            <person name="Liu Y."/>
        </authorList>
    </citation>
    <scope>NUCLEOTIDE SEQUENCE [LARGE SCALE GENOMIC DNA]</scope>
    <source>
        <strain evidence="2">WY2019</strain>
    </source>
</reference>
<protein>
    <submittedName>
        <fullName evidence="2">Uncharacterized protein</fullName>
    </submittedName>
</protein>
<feature type="compositionally biased region" description="Polar residues" evidence="1">
    <location>
        <begin position="87"/>
        <end position="99"/>
    </location>
</feature>
<feature type="region of interest" description="Disordered" evidence="1">
    <location>
        <begin position="136"/>
        <end position="171"/>
    </location>
</feature>
<sequence>MTTASTASPPRAVHWVKPEARMPADSEQPLCGCLRRTAHTQKHPGGQEANRLTSRSPGTRPWTGKVTGESRLLGTRPLVERVRSDGKTVTTPRRPQETQLGPAGLRRGAEYGEMAPRAGGPVCLGTWTTRLCALPGGGGAGPGGTVQPEPRTHDRGLATGGNQGHSPPWCPERRAHRPLCRALKDTAASGNTGEKTLHVTGEDLMVERVLLTADPPDTRTQKTLRQRRANIPLDERRPAFTTRSPPLGPSRPAYVCLWILPDEGPELPAGLSRDRTDTSPAPGERIICAPSFSEEPPCRMEEAPTLSLLQAPVCSEDGDVESGARIHPTDSRTFPHPCLSRSPVTSHSNAQKEHLCPKGFQQDLLSSNSERCRVDRFVSAGRDTDKICPP</sequence>
<feature type="region of interest" description="Disordered" evidence="1">
    <location>
        <begin position="1"/>
        <end position="67"/>
    </location>
</feature>
<dbReference type="EMBL" id="VBQZ03000064">
    <property type="protein sequence ID" value="MXQ90466.1"/>
    <property type="molecule type" value="Genomic_DNA"/>
</dbReference>
<feature type="region of interest" description="Disordered" evidence="1">
    <location>
        <begin position="319"/>
        <end position="353"/>
    </location>
</feature>
<evidence type="ECO:0000313" key="3">
    <source>
        <dbReference type="Proteomes" id="UP000322234"/>
    </source>
</evidence>
<comment type="caution">
    <text evidence="2">The sequence shown here is derived from an EMBL/GenBank/DDBJ whole genome shotgun (WGS) entry which is preliminary data.</text>
</comment>